<organism evidence="2 3">
    <name type="scientific">Cucurbita moschata</name>
    <name type="common">Winter crookneck squash</name>
    <name type="synonym">Cucurbita pepo var. moschata</name>
    <dbReference type="NCBI Taxonomy" id="3662"/>
    <lineage>
        <taxon>Eukaryota</taxon>
        <taxon>Viridiplantae</taxon>
        <taxon>Streptophyta</taxon>
        <taxon>Embryophyta</taxon>
        <taxon>Tracheophyta</taxon>
        <taxon>Spermatophyta</taxon>
        <taxon>Magnoliopsida</taxon>
        <taxon>eudicotyledons</taxon>
        <taxon>Gunneridae</taxon>
        <taxon>Pentapetalae</taxon>
        <taxon>rosids</taxon>
        <taxon>fabids</taxon>
        <taxon>Cucurbitales</taxon>
        <taxon>Cucurbitaceae</taxon>
        <taxon>Cucurbiteae</taxon>
        <taxon>Cucurbita</taxon>
    </lineage>
</organism>
<feature type="region of interest" description="Disordered" evidence="1">
    <location>
        <begin position="1"/>
        <end position="34"/>
    </location>
</feature>
<dbReference type="Proteomes" id="UP000504609">
    <property type="component" value="Unplaced"/>
</dbReference>
<evidence type="ECO:0000256" key="1">
    <source>
        <dbReference type="SAM" id="MobiDB-lite"/>
    </source>
</evidence>
<sequence length="88" mass="9646">MDKREADQPKRQQPERKSGSEEERLEGIPLETSPYVNYKDLEDYKNQAYGAQGHLESKPSRRGGGGSTDAPTLSGDAVSSVINRQGVP</sequence>
<reference evidence="3" key="1">
    <citation type="submission" date="2025-08" db="UniProtKB">
        <authorList>
            <consortium name="RefSeq"/>
        </authorList>
    </citation>
    <scope>IDENTIFICATION</scope>
    <source>
        <tissue evidence="3">Young leaves</tissue>
    </source>
</reference>
<protein>
    <submittedName>
        <fullName evidence="3">Uncharacterized protein LOC111463078</fullName>
    </submittedName>
</protein>
<dbReference type="RefSeq" id="XP_022962656.1">
    <property type="nucleotide sequence ID" value="XM_023106888.1"/>
</dbReference>
<evidence type="ECO:0000313" key="3">
    <source>
        <dbReference type="RefSeq" id="XP_022962656.1"/>
    </source>
</evidence>
<name>A0A6J1HDU8_CUCMO</name>
<dbReference type="Pfam" id="PF10714">
    <property type="entry name" value="LEA_6"/>
    <property type="match status" value="1"/>
</dbReference>
<proteinExistence type="predicted"/>
<dbReference type="GeneID" id="111463078"/>
<keyword evidence="2" id="KW-1185">Reference proteome</keyword>
<dbReference type="AlphaFoldDB" id="A0A6J1HDU8"/>
<evidence type="ECO:0000313" key="2">
    <source>
        <dbReference type="Proteomes" id="UP000504609"/>
    </source>
</evidence>
<feature type="region of interest" description="Disordered" evidence="1">
    <location>
        <begin position="47"/>
        <end position="88"/>
    </location>
</feature>
<gene>
    <name evidence="3" type="primary">LOC111463078</name>
</gene>
<feature type="compositionally biased region" description="Basic and acidic residues" evidence="1">
    <location>
        <begin position="1"/>
        <end position="26"/>
    </location>
</feature>
<dbReference type="KEGG" id="cmos:111463078"/>
<accession>A0A6J1HDU8</accession>
<dbReference type="InterPro" id="IPR018930">
    <property type="entry name" value="LEA-18"/>
</dbReference>